<accession>A0AAN7IK18</accession>
<keyword evidence="26" id="KW-1185">Reference proteome</keyword>
<evidence type="ECO:0000259" key="24">
    <source>
        <dbReference type="PROSITE" id="PS50948"/>
    </source>
</evidence>
<dbReference type="Gene3D" id="1.10.510.10">
    <property type="entry name" value="Transferase(Phosphotransferase) domain 1"/>
    <property type="match status" value="1"/>
</dbReference>
<dbReference type="CDD" id="cd14066">
    <property type="entry name" value="STKc_IRAK"/>
    <property type="match status" value="1"/>
</dbReference>
<dbReference type="InterPro" id="IPR024171">
    <property type="entry name" value="SRK-like_kinase"/>
</dbReference>
<keyword evidence="6 20" id="KW-0732">Signal</keyword>
<evidence type="ECO:0000256" key="1">
    <source>
        <dbReference type="ARBA" id="ARBA00004479"/>
    </source>
</evidence>
<keyword evidence="5 19" id="KW-0812">Transmembrane</keyword>
<feature type="domain" description="Bulb-type lectin" evidence="23">
    <location>
        <begin position="25"/>
        <end position="148"/>
    </location>
</feature>
<feature type="transmembrane region" description="Helical" evidence="19">
    <location>
        <begin position="437"/>
        <end position="459"/>
    </location>
</feature>
<dbReference type="PROSITE" id="PS50927">
    <property type="entry name" value="BULB_LECTIN"/>
    <property type="match status" value="1"/>
</dbReference>
<feature type="domain" description="Protein kinase" evidence="21">
    <location>
        <begin position="503"/>
        <end position="780"/>
    </location>
</feature>
<proteinExistence type="inferred from homology"/>
<dbReference type="SUPFAM" id="SSF56112">
    <property type="entry name" value="Protein kinase-like (PK-like)"/>
    <property type="match status" value="1"/>
</dbReference>
<feature type="chain" id="PRO_5043040074" description="Receptor-like serine/threonine-protein kinase" evidence="20">
    <location>
        <begin position="24"/>
        <end position="820"/>
    </location>
</feature>
<keyword evidence="3" id="KW-0597">Phosphoprotein</keyword>
<dbReference type="Pfam" id="PF01453">
    <property type="entry name" value="B_lectin"/>
    <property type="match status" value="1"/>
</dbReference>
<dbReference type="FunFam" id="2.90.10.10:FF:000001">
    <property type="entry name" value="G-type lectin S-receptor-like serine/threonine-protein kinase"/>
    <property type="match status" value="1"/>
</dbReference>
<dbReference type="PIRSF" id="PIRSF000641">
    <property type="entry name" value="SRK"/>
    <property type="match status" value="1"/>
</dbReference>
<keyword evidence="8 17" id="KW-0418">Kinase</keyword>
<dbReference type="InterPro" id="IPR021820">
    <property type="entry name" value="S-locus_recpt_kinase_C"/>
</dbReference>
<comment type="caution">
    <text evidence="18">Lacks conserved residue(s) required for the propagation of feature annotation.</text>
</comment>
<dbReference type="PANTHER" id="PTHR32444:SF234">
    <property type="entry name" value="RECEPTOR-LIKE SERINE_THREONINE-PROTEIN KINASE"/>
    <property type="match status" value="1"/>
</dbReference>
<evidence type="ECO:0000256" key="12">
    <source>
        <dbReference type="ARBA" id="ARBA00023157"/>
    </source>
</evidence>
<evidence type="ECO:0000256" key="18">
    <source>
        <dbReference type="PROSITE-ProRule" id="PRU00076"/>
    </source>
</evidence>
<protein>
    <recommendedName>
        <fullName evidence="17">Receptor-like serine/threonine-protein kinase</fullName>
        <ecNumber evidence="17">2.7.11.1</ecNumber>
    </recommendedName>
</protein>
<evidence type="ECO:0000259" key="21">
    <source>
        <dbReference type="PROSITE" id="PS50011"/>
    </source>
</evidence>
<evidence type="ECO:0000256" key="19">
    <source>
        <dbReference type="SAM" id="Phobius"/>
    </source>
</evidence>
<dbReference type="PROSITE" id="PS50011">
    <property type="entry name" value="PROTEIN_KINASE_DOM"/>
    <property type="match status" value="1"/>
</dbReference>
<feature type="domain" description="Apple" evidence="24">
    <location>
        <begin position="342"/>
        <end position="423"/>
    </location>
</feature>
<comment type="caution">
    <text evidence="25">The sequence shown here is derived from an EMBL/GenBank/DDBJ whole genome shotgun (WGS) entry which is preliminary data.</text>
</comment>
<dbReference type="InterPro" id="IPR001480">
    <property type="entry name" value="Bulb-type_lectin_dom"/>
</dbReference>
<evidence type="ECO:0000256" key="4">
    <source>
        <dbReference type="ARBA" id="ARBA00022679"/>
    </source>
</evidence>
<evidence type="ECO:0000256" key="11">
    <source>
        <dbReference type="ARBA" id="ARBA00023136"/>
    </source>
</evidence>
<evidence type="ECO:0000256" key="17">
    <source>
        <dbReference type="PIRNR" id="PIRNR000641"/>
    </source>
</evidence>
<evidence type="ECO:0000256" key="9">
    <source>
        <dbReference type="ARBA" id="ARBA00022840"/>
    </source>
</evidence>
<evidence type="ECO:0000313" key="26">
    <source>
        <dbReference type="Proteomes" id="UP001324115"/>
    </source>
</evidence>
<dbReference type="PANTHER" id="PTHR32444">
    <property type="entry name" value="BULB-TYPE LECTIN DOMAIN-CONTAINING PROTEIN"/>
    <property type="match status" value="1"/>
</dbReference>
<comment type="catalytic activity">
    <reaction evidence="16 17">
        <text>L-seryl-[protein] + ATP = O-phospho-L-seryl-[protein] + ADP + H(+)</text>
        <dbReference type="Rhea" id="RHEA:17989"/>
        <dbReference type="Rhea" id="RHEA-COMP:9863"/>
        <dbReference type="Rhea" id="RHEA-COMP:11604"/>
        <dbReference type="ChEBI" id="CHEBI:15378"/>
        <dbReference type="ChEBI" id="CHEBI:29999"/>
        <dbReference type="ChEBI" id="CHEBI:30616"/>
        <dbReference type="ChEBI" id="CHEBI:83421"/>
        <dbReference type="ChEBI" id="CHEBI:456216"/>
        <dbReference type="EC" id="2.7.11.1"/>
    </reaction>
</comment>
<keyword evidence="2 17" id="KW-0723">Serine/threonine-protein kinase</keyword>
<dbReference type="Pfam" id="PF00954">
    <property type="entry name" value="S_locus_glycop"/>
    <property type="match status" value="1"/>
</dbReference>
<feature type="domain" description="EGF-like" evidence="22">
    <location>
        <begin position="287"/>
        <end position="323"/>
    </location>
</feature>
<evidence type="ECO:0000256" key="13">
    <source>
        <dbReference type="ARBA" id="ARBA00023170"/>
    </source>
</evidence>
<dbReference type="FunFam" id="3.50.4.10:FF:000002">
    <property type="entry name" value="G-type lectin S-receptor-like serine/threonine-protein kinase"/>
    <property type="match status" value="1"/>
</dbReference>
<dbReference type="SUPFAM" id="SSF51110">
    <property type="entry name" value="alpha-D-mannose-specific plant lectins"/>
    <property type="match status" value="1"/>
</dbReference>
<keyword evidence="7 17" id="KW-0547">Nucleotide-binding</keyword>
<dbReference type="GO" id="GO:0016020">
    <property type="term" value="C:membrane"/>
    <property type="evidence" value="ECO:0007669"/>
    <property type="project" value="UniProtKB-SubCell"/>
</dbReference>
<dbReference type="PROSITE" id="PS00108">
    <property type="entry name" value="PROTEIN_KINASE_ST"/>
    <property type="match status" value="1"/>
</dbReference>
<dbReference type="PROSITE" id="PS50948">
    <property type="entry name" value="PAN"/>
    <property type="match status" value="1"/>
</dbReference>
<gene>
    <name evidence="25" type="ORF">RGQ29_027109</name>
</gene>
<dbReference type="GO" id="GO:0048544">
    <property type="term" value="P:recognition of pollen"/>
    <property type="evidence" value="ECO:0007669"/>
    <property type="project" value="InterPro"/>
</dbReference>
<evidence type="ECO:0000256" key="14">
    <source>
        <dbReference type="ARBA" id="ARBA00023180"/>
    </source>
</evidence>
<comment type="similarity">
    <text evidence="17">Belongs to the protein kinase superfamily. Ser/Thr protein kinase family.</text>
</comment>
<organism evidence="25 26">
    <name type="scientific">Quercus rubra</name>
    <name type="common">Northern red oak</name>
    <name type="synonym">Quercus borealis</name>
    <dbReference type="NCBI Taxonomy" id="3512"/>
    <lineage>
        <taxon>Eukaryota</taxon>
        <taxon>Viridiplantae</taxon>
        <taxon>Streptophyta</taxon>
        <taxon>Embryophyta</taxon>
        <taxon>Tracheophyta</taxon>
        <taxon>Spermatophyta</taxon>
        <taxon>Magnoliopsida</taxon>
        <taxon>eudicotyledons</taxon>
        <taxon>Gunneridae</taxon>
        <taxon>Pentapetalae</taxon>
        <taxon>rosids</taxon>
        <taxon>fabids</taxon>
        <taxon>Fagales</taxon>
        <taxon>Fagaceae</taxon>
        <taxon>Quercus</taxon>
    </lineage>
</organism>
<evidence type="ECO:0000256" key="20">
    <source>
        <dbReference type="SAM" id="SignalP"/>
    </source>
</evidence>
<keyword evidence="11 19" id="KW-0472">Membrane</keyword>
<dbReference type="InterPro" id="IPR036426">
    <property type="entry name" value="Bulb-type_lectin_dom_sf"/>
</dbReference>
<dbReference type="CDD" id="cd01098">
    <property type="entry name" value="PAN_AP_plant"/>
    <property type="match status" value="1"/>
</dbReference>
<dbReference type="Pfam" id="PF08276">
    <property type="entry name" value="PAN_2"/>
    <property type="match status" value="1"/>
</dbReference>
<dbReference type="InterPro" id="IPR000742">
    <property type="entry name" value="EGF"/>
</dbReference>
<sequence length="820" mass="92263">MGTLSFIYILTCLLFLFFKVSFAAVDSITPSQSISDGSTLVSKEGSFELGFFSPGSSKNRYLGIWYKNIPVQTVVWVANRLNPINDSSGLLMINRTSSLVLMSNNKSVVWSTGLGTPIQANNPVLQLLDSGNLVLRDENSGISLWESFDYPSDTLLPGMKMGWDLRKGIKRHFTAWKSPDDPSPADFTYGIEMQRRSYPEAYIRKGNKKFYRTGPWNGLRYSGSPELKPNPLYAFDFVYNDDEVYYIYSLVNNSLITRIVLNQTSSSRERYTWIEAENVWRLYSSVPRDYCDNYGLCGANGNCILSGSPVCQCLEGFEPKSQEKWSLMDWSQGCVRNKPLSCHKDGFVKFNELKLPDTTNSWVNKSMSLKECRDKCLNNCSCMAYTNSDIRGEGSGCALWFGDLVDIRQFPAGGQELYIRMSASEIEAKKGRRMKRAAIVAVSLAVVSGMLLIIGIYICRSRTKLKERNEVEVVGHQNNEGQNEDLELPFLDLSTIASATDNFEIHNKLGEGGFGPVYKGILEDGQEIAVKRLSTSSGQGLNEFKNEVRLIVKLQHRNLVKLLACCIQEEEKMLVYEYMPNKSLDSFIFDQTKSKLLDWSKRFHIICGIARGLQYLHQDSRLRIIHRDLKASNVLLDSEMNPKISDFGMARTFGGDQLEGNTNRVVGTYGYMAPEYAFDGQFSTKSDVFSFGILLLEIISGKKSRGFYDPNHSHNLIGIAWILWNEGRPLDLIDECLGETCTLSEVLRCIHLSLLCVQQRPEDRPSMSSVVVVLGSESALPQPKKPGFFLEKDSNVAHGFSSKHESSSTNEMTITILEAR</sequence>
<dbReference type="FunFam" id="1.10.510.10:FF:000060">
    <property type="entry name" value="G-type lectin S-receptor-like serine/threonine-protein kinase"/>
    <property type="match status" value="1"/>
</dbReference>
<dbReference type="InterPro" id="IPR003609">
    <property type="entry name" value="Pan_app"/>
</dbReference>
<evidence type="ECO:0000256" key="6">
    <source>
        <dbReference type="ARBA" id="ARBA00022729"/>
    </source>
</evidence>
<keyword evidence="13" id="KW-0675">Receptor</keyword>
<keyword evidence="18" id="KW-0245">EGF-like domain</keyword>
<comment type="subcellular location">
    <subcellularLocation>
        <location evidence="1">Membrane</location>
        <topology evidence="1">Single-pass type I membrane protein</topology>
    </subcellularLocation>
</comment>
<dbReference type="Pfam" id="PF07714">
    <property type="entry name" value="PK_Tyr_Ser-Thr"/>
    <property type="match status" value="1"/>
</dbReference>
<evidence type="ECO:0000256" key="3">
    <source>
        <dbReference type="ARBA" id="ARBA00022553"/>
    </source>
</evidence>
<evidence type="ECO:0000256" key="16">
    <source>
        <dbReference type="ARBA" id="ARBA00048679"/>
    </source>
</evidence>
<dbReference type="GO" id="GO:0004674">
    <property type="term" value="F:protein serine/threonine kinase activity"/>
    <property type="evidence" value="ECO:0007669"/>
    <property type="project" value="UniProtKB-KW"/>
</dbReference>
<dbReference type="InterPro" id="IPR011009">
    <property type="entry name" value="Kinase-like_dom_sf"/>
</dbReference>
<keyword evidence="12" id="KW-1015">Disulfide bond</keyword>
<dbReference type="SMART" id="SM00108">
    <property type="entry name" value="B_lectin"/>
    <property type="match status" value="1"/>
</dbReference>
<dbReference type="InterPro" id="IPR000858">
    <property type="entry name" value="S_locus_glycoprot_dom"/>
</dbReference>
<dbReference type="FunFam" id="3.30.200.20:FF:000195">
    <property type="entry name" value="G-type lectin S-receptor-like serine/threonine-protein kinase"/>
    <property type="match status" value="1"/>
</dbReference>
<keyword evidence="9 17" id="KW-0067">ATP-binding</keyword>
<dbReference type="InterPro" id="IPR000719">
    <property type="entry name" value="Prot_kinase_dom"/>
</dbReference>
<dbReference type="Gene3D" id="2.90.10.10">
    <property type="entry name" value="Bulb-type lectin domain"/>
    <property type="match status" value="1"/>
</dbReference>
<dbReference type="PROSITE" id="PS50026">
    <property type="entry name" value="EGF_3"/>
    <property type="match status" value="1"/>
</dbReference>
<comment type="catalytic activity">
    <reaction evidence="15 17">
        <text>L-threonyl-[protein] + ATP = O-phospho-L-threonyl-[protein] + ADP + H(+)</text>
        <dbReference type="Rhea" id="RHEA:46608"/>
        <dbReference type="Rhea" id="RHEA-COMP:11060"/>
        <dbReference type="Rhea" id="RHEA-COMP:11605"/>
        <dbReference type="ChEBI" id="CHEBI:15378"/>
        <dbReference type="ChEBI" id="CHEBI:30013"/>
        <dbReference type="ChEBI" id="CHEBI:30616"/>
        <dbReference type="ChEBI" id="CHEBI:61977"/>
        <dbReference type="ChEBI" id="CHEBI:456216"/>
        <dbReference type="EC" id="2.7.11.1"/>
    </reaction>
</comment>
<dbReference type="GO" id="GO:0005524">
    <property type="term" value="F:ATP binding"/>
    <property type="evidence" value="ECO:0007669"/>
    <property type="project" value="UniProtKB-KW"/>
</dbReference>
<dbReference type="CDD" id="cd00028">
    <property type="entry name" value="B_lectin"/>
    <property type="match status" value="1"/>
</dbReference>
<evidence type="ECO:0000256" key="2">
    <source>
        <dbReference type="ARBA" id="ARBA00022527"/>
    </source>
</evidence>
<evidence type="ECO:0000259" key="23">
    <source>
        <dbReference type="PROSITE" id="PS50927"/>
    </source>
</evidence>
<evidence type="ECO:0000313" key="25">
    <source>
        <dbReference type="EMBL" id="KAK4576413.1"/>
    </source>
</evidence>
<dbReference type="InterPro" id="IPR001245">
    <property type="entry name" value="Ser-Thr/Tyr_kinase_cat_dom"/>
</dbReference>
<dbReference type="SMART" id="SM00473">
    <property type="entry name" value="PAN_AP"/>
    <property type="match status" value="1"/>
</dbReference>
<reference evidence="25 26" key="1">
    <citation type="journal article" date="2023" name="G3 (Bethesda)">
        <title>A haplotype-resolved chromosome-scale genome for Quercus rubra L. provides insights into the genetics of adaptive traits for red oak species.</title>
        <authorList>
            <person name="Kapoor B."/>
            <person name="Jenkins J."/>
            <person name="Schmutz J."/>
            <person name="Zhebentyayeva T."/>
            <person name="Kuelheim C."/>
            <person name="Coggeshall M."/>
            <person name="Heim C."/>
            <person name="Lasky J.R."/>
            <person name="Leites L."/>
            <person name="Islam-Faridi N."/>
            <person name="Romero-Severson J."/>
            <person name="DeLeo V.L."/>
            <person name="Lucas S.M."/>
            <person name="Lazic D."/>
            <person name="Gailing O."/>
            <person name="Carlson J."/>
            <person name="Staton M."/>
        </authorList>
    </citation>
    <scope>NUCLEOTIDE SEQUENCE [LARGE SCALE GENOMIC DNA]</scope>
    <source>
        <strain evidence="25">Pseudo-F2</strain>
    </source>
</reference>
<evidence type="ECO:0000256" key="8">
    <source>
        <dbReference type="ARBA" id="ARBA00022777"/>
    </source>
</evidence>
<evidence type="ECO:0000259" key="22">
    <source>
        <dbReference type="PROSITE" id="PS50026"/>
    </source>
</evidence>
<keyword evidence="4 17" id="KW-0808">Transferase</keyword>
<dbReference type="Pfam" id="PF11883">
    <property type="entry name" value="DUF3403"/>
    <property type="match status" value="1"/>
</dbReference>
<evidence type="ECO:0000256" key="10">
    <source>
        <dbReference type="ARBA" id="ARBA00022989"/>
    </source>
</evidence>
<dbReference type="InterPro" id="IPR008271">
    <property type="entry name" value="Ser/Thr_kinase_AS"/>
</dbReference>
<feature type="signal peptide" evidence="20">
    <location>
        <begin position="1"/>
        <end position="23"/>
    </location>
</feature>
<dbReference type="Proteomes" id="UP001324115">
    <property type="component" value="Unassembled WGS sequence"/>
</dbReference>
<evidence type="ECO:0000256" key="15">
    <source>
        <dbReference type="ARBA" id="ARBA00047899"/>
    </source>
</evidence>
<dbReference type="Gene3D" id="3.30.200.20">
    <property type="entry name" value="Phosphorylase Kinase, domain 1"/>
    <property type="match status" value="1"/>
</dbReference>
<evidence type="ECO:0000256" key="7">
    <source>
        <dbReference type="ARBA" id="ARBA00022741"/>
    </source>
</evidence>
<name>A0AAN7IK18_QUERU</name>
<dbReference type="EMBL" id="JAXUIC010000008">
    <property type="protein sequence ID" value="KAK4576413.1"/>
    <property type="molecule type" value="Genomic_DNA"/>
</dbReference>
<dbReference type="SMART" id="SM00220">
    <property type="entry name" value="S_TKc"/>
    <property type="match status" value="1"/>
</dbReference>
<keyword evidence="10 19" id="KW-1133">Transmembrane helix</keyword>
<evidence type="ECO:0000256" key="5">
    <source>
        <dbReference type="ARBA" id="ARBA00022692"/>
    </source>
</evidence>
<keyword evidence="14" id="KW-0325">Glycoprotein</keyword>
<dbReference type="EC" id="2.7.11.1" evidence="17"/>
<dbReference type="AlphaFoldDB" id="A0AAN7IK18"/>